<dbReference type="OrthoDB" id="18440at2759"/>
<feature type="compositionally biased region" description="Low complexity" evidence="1">
    <location>
        <begin position="92"/>
        <end position="111"/>
    </location>
</feature>
<comment type="caution">
    <text evidence="2">The sequence shown here is derived from an EMBL/GenBank/DDBJ whole genome shotgun (WGS) entry which is preliminary data.</text>
</comment>
<reference evidence="2" key="1">
    <citation type="journal article" date="2020" name="Fungal Divers.">
        <title>Resolving the Mortierellaceae phylogeny through synthesis of multi-gene phylogenetics and phylogenomics.</title>
        <authorList>
            <person name="Vandepol N."/>
            <person name="Liber J."/>
            <person name="Desiro A."/>
            <person name="Na H."/>
            <person name="Kennedy M."/>
            <person name="Barry K."/>
            <person name="Grigoriev I.V."/>
            <person name="Miller A.N."/>
            <person name="O'Donnell K."/>
            <person name="Stajich J.E."/>
            <person name="Bonito G."/>
        </authorList>
    </citation>
    <scope>NUCLEOTIDE SEQUENCE</scope>
    <source>
        <strain evidence="2">NVP60</strain>
    </source>
</reference>
<feature type="compositionally biased region" description="Low complexity" evidence="1">
    <location>
        <begin position="143"/>
        <end position="162"/>
    </location>
</feature>
<protein>
    <submittedName>
        <fullName evidence="2">Uncharacterized protein</fullName>
    </submittedName>
</protein>
<evidence type="ECO:0000256" key="1">
    <source>
        <dbReference type="SAM" id="MobiDB-lite"/>
    </source>
</evidence>
<feature type="compositionally biased region" description="Polar residues" evidence="1">
    <location>
        <begin position="22"/>
        <end position="34"/>
    </location>
</feature>
<evidence type="ECO:0000313" key="3">
    <source>
        <dbReference type="Proteomes" id="UP000823405"/>
    </source>
</evidence>
<proteinExistence type="predicted"/>
<feature type="non-terminal residue" evidence="2">
    <location>
        <position position="1"/>
    </location>
</feature>
<organism evidence="2 3">
    <name type="scientific">Linnemannia gamsii</name>
    <dbReference type="NCBI Taxonomy" id="64522"/>
    <lineage>
        <taxon>Eukaryota</taxon>
        <taxon>Fungi</taxon>
        <taxon>Fungi incertae sedis</taxon>
        <taxon>Mucoromycota</taxon>
        <taxon>Mortierellomycotina</taxon>
        <taxon>Mortierellomycetes</taxon>
        <taxon>Mortierellales</taxon>
        <taxon>Mortierellaceae</taxon>
        <taxon>Linnemannia</taxon>
    </lineage>
</organism>
<dbReference type="Proteomes" id="UP000823405">
    <property type="component" value="Unassembled WGS sequence"/>
</dbReference>
<keyword evidence="3" id="KW-1185">Reference proteome</keyword>
<name>A0A9P6QQ49_9FUNG</name>
<accession>A0A9P6QQ49</accession>
<dbReference type="EMBL" id="JAAAIN010002565">
    <property type="protein sequence ID" value="KAG0291994.1"/>
    <property type="molecule type" value="Genomic_DNA"/>
</dbReference>
<evidence type="ECO:0000313" key="2">
    <source>
        <dbReference type="EMBL" id="KAG0291994.1"/>
    </source>
</evidence>
<feature type="region of interest" description="Disordered" evidence="1">
    <location>
        <begin position="1"/>
        <end position="111"/>
    </location>
</feature>
<sequence length="162" mass="17541">NQHQHIKDHDMADEYSMEVEHQTASAHDSKTTTVNHRKSSTPDPGSQAAVTAASRTVKKTAFQQYRSQDTKPKPSPRRSSIIRDHADMDMDAPSTPSASGPASVASTGASSQMDFDMDQLQISMSRLMVPRSVAKKMASKPRTANNNTPTLTSNNSNATVGQ</sequence>
<feature type="compositionally biased region" description="Basic and acidic residues" evidence="1">
    <location>
        <begin position="1"/>
        <end position="12"/>
    </location>
</feature>
<dbReference type="AlphaFoldDB" id="A0A9P6QQ49"/>
<feature type="region of interest" description="Disordered" evidence="1">
    <location>
        <begin position="131"/>
        <end position="162"/>
    </location>
</feature>
<gene>
    <name evidence="2" type="ORF">BGZ97_005733</name>
</gene>